<evidence type="ECO:0000313" key="3">
    <source>
        <dbReference type="Proteomes" id="UP001201873"/>
    </source>
</evidence>
<dbReference type="Pfam" id="PF12728">
    <property type="entry name" value="HTH_17"/>
    <property type="match status" value="1"/>
</dbReference>
<reference evidence="2 3" key="1">
    <citation type="submission" date="2022-04" db="EMBL/GenBank/DDBJ databases">
        <title>Genome diversity in the genus Frankia.</title>
        <authorList>
            <person name="Carlos-Shanley C."/>
            <person name="Hahn D."/>
        </authorList>
    </citation>
    <scope>NUCLEOTIDE SEQUENCE [LARGE SCALE GENOMIC DNA]</scope>
    <source>
        <strain evidence="2 3">Ag45/Mut15</strain>
    </source>
</reference>
<dbReference type="EMBL" id="JALKFT010000030">
    <property type="protein sequence ID" value="MCK9878253.1"/>
    <property type="molecule type" value="Genomic_DNA"/>
</dbReference>
<dbReference type="InterPro" id="IPR010093">
    <property type="entry name" value="SinI_DNA-bd"/>
</dbReference>
<dbReference type="SUPFAM" id="SSF46955">
    <property type="entry name" value="Putative DNA-binding domain"/>
    <property type="match status" value="1"/>
</dbReference>
<dbReference type="CDD" id="cd00093">
    <property type="entry name" value="HTH_XRE"/>
    <property type="match status" value="1"/>
</dbReference>
<sequence length="74" mass="8654">MVQGQGASWNGADGPRRLWKIDDLAEYLGVSVDTIYKWRTNRYGPKAARIGKHLRWRPEDVEAWLDEHRDDSDQ</sequence>
<comment type="caution">
    <text evidence="2">The sequence shown here is derived from an EMBL/GenBank/DDBJ whole genome shotgun (WGS) entry which is preliminary data.</text>
</comment>
<dbReference type="Gene3D" id="1.10.10.10">
    <property type="entry name" value="Winged helix-like DNA-binding domain superfamily/Winged helix DNA-binding domain"/>
    <property type="match status" value="1"/>
</dbReference>
<dbReference type="InterPro" id="IPR001387">
    <property type="entry name" value="Cro/C1-type_HTH"/>
</dbReference>
<feature type="domain" description="Helix-turn-helix" evidence="1">
    <location>
        <begin position="21"/>
        <end position="68"/>
    </location>
</feature>
<dbReference type="InterPro" id="IPR036388">
    <property type="entry name" value="WH-like_DNA-bd_sf"/>
</dbReference>
<protein>
    <submittedName>
        <fullName evidence="2">Helix-turn-helix domain-containing protein</fullName>
    </submittedName>
</protein>
<evidence type="ECO:0000259" key="1">
    <source>
        <dbReference type="Pfam" id="PF12728"/>
    </source>
</evidence>
<dbReference type="InterPro" id="IPR009061">
    <property type="entry name" value="DNA-bd_dom_put_sf"/>
</dbReference>
<dbReference type="RefSeq" id="WP_248826380.1">
    <property type="nucleotide sequence ID" value="NZ_JALKFT010000030.1"/>
</dbReference>
<dbReference type="InterPro" id="IPR041657">
    <property type="entry name" value="HTH_17"/>
</dbReference>
<keyword evidence="3" id="KW-1185">Reference proteome</keyword>
<proteinExistence type="predicted"/>
<dbReference type="NCBIfam" id="TIGR01764">
    <property type="entry name" value="excise"/>
    <property type="match status" value="1"/>
</dbReference>
<evidence type="ECO:0000313" key="2">
    <source>
        <dbReference type="EMBL" id="MCK9878253.1"/>
    </source>
</evidence>
<dbReference type="Proteomes" id="UP001201873">
    <property type="component" value="Unassembled WGS sequence"/>
</dbReference>
<gene>
    <name evidence="2" type="ORF">MXD59_21190</name>
</gene>
<accession>A0ABT0K4K7</accession>
<name>A0ABT0K4K7_9ACTN</name>
<organism evidence="2 3">
    <name type="scientific">Frankia umida</name>
    <dbReference type="NCBI Taxonomy" id="573489"/>
    <lineage>
        <taxon>Bacteria</taxon>
        <taxon>Bacillati</taxon>
        <taxon>Actinomycetota</taxon>
        <taxon>Actinomycetes</taxon>
        <taxon>Frankiales</taxon>
        <taxon>Frankiaceae</taxon>
        <taxon>Frankia</taxon>
    </lineage>
</organism>